<dbReference type="GO" id="GO:0005634">
    <property type="term" value="C:nucleus"/>
    <property type="evidence" value="ECO:0007669"/>
    <property type="project" value="TreeGrafter"/>
</dbReference>
<dbReference type="VEuPathDB" id="TriTrypDB:C3747_14g417"/>
<feature type="domain" description="Protein kinase" evidence="8">
    <location>
        <begin position="29"/>
        <end position="396"/>
    </location>
</feature>
<dbReference type="EMBL" id="PRFA01000023">
    <property type="protein sequence ID" value="PWU95230.1"/>
    <property type="molecule type" value="Genomic_DNA"/>
</dbReference>
<dbReference type="VEuPathDB" id="TriTrypDB:TCSYLVIO_004369"/>
<keyword evidence="5 9" id="KW-0418">Kinase</keyword>
<comment type="caution">
    <text evidence="9">The sequence shown here is derived from an EMBL/GenBank/DDBJ whole genome shotgun (WGS) entry which is preliminary data.</text>
</comment>
<evidence type="ECO:0000256" key="5">
    <source>
        <dbReference type="ARBA" id="ARBA00022777"/>
    </source>
</evidence>
<dbReference type="InterPro" id="IPR050108">
    <property type="entry name" value="CDK"/>
</dbReference>
<evidence type="ECO:0000259" key="8">
    <source>
        <dbReference type="PROSITE" id="PS50011"/>
    </source>
</evidence>
<dbReference type="InterPro" id="IPR000719">
    <property type="entry name" value="Prot_kinase_dom"/>
</dbReference>
<dbReference type="Gene3D" id="1.10.510.10">
    <property type="entry name" value="Transferase(Phosphotransferase) domain 1"/>
    <property type="match status" value="1"/>
</dbReference>
<dbReference type="GO" id="GO:0005524">
    <property type="term" value="F:ATP binding"/>
    <property type="evidence" value="ECO:0007669"/>
    <property type="project" value="UniProtKB-KW"/>
</dbReference>
<dbReference type="VEuPathDB" id="TriTrypDB:TcCL_NonESM11712"/>
<dbReference type="PROSITE" id="PS50011">
    <property type="entry name" value="PROTEIN_KINASE_DOM"/>
    <property type="match status" value="1"/>
</dbReference>
<protein>
    <submittedName>
        <fullName evidence="9">Putative cdc2-related kinase 1</fullName>
    </submittedName>
</protein>
<dbReference type="VEuPathDB" id="TriTrypDB:TcCLB.507275.10"/>
<dbReference type="VEuPathDB" id="TriTrypDB:Tc_MARK_3170"/>
<dbReference type="Gene3D" id="3.30.200.20">
    <property type="entry name" value="Phosphorylase Kinase, domain 1"/>
    <property type="match status" value="1"/>
</dbReference>
<gene>
    <name evidence="9" type="ORF">C4B63_23g103</name>
</gene>
<keyword evidence="3" id="KW-0808">Transferase</keyword>
<evidence type="ECO:0000256" key="4">
    <source>
        <dbReference type="ARBA" id="ARBA00022741"/>
    </source>
</evidence>
<dbReference type="AlphaFoldDB" id="A0A2V2VFU7"/>
<dbReference type="InterPro" id="IPR008271">
    <property type="entry name" value="Ser/Thr_kinase_AS"/>
</dbReference>
<dbReference type="VEuPathDB" id="TriTrypDB:TcG_04042"/>
<evidence type="ECO:0000256" key="2">
    <source>
        <dbReference type="ARBA" id="ARBA00022527"/>
    </source>
</evidence>
<organism evidence="9 10">
    <name type="scientific">Trypanosoma cruzi</name>
    <dbReference type="NCBI Taxonomy" id="5693"/>
    <lineage>
        <taxon>Eukaryota</taxon>
        <taxon>Discoba</taxon>
        <taxon>Euglenozoa</taxon>
        <taxon>Kinetoplastea</taxon>
        <taxon>Metakinetoplastina</taxon>
        <taxon>Trypanosomatida</taxon>
        <taxon>Trypanosomatidae</taxon>
        <taxon>Trypanosoma</taxon>
        <taxon>Schizotrypanum</taxon>
    </lineage>
</organism>
<dbReference type="GO" id="GO:0005737">
    <property type="term" value="C:cytoplasm"/>
    <property type="evidence" value="ECO:0007669"/>
    <property type="project" value="TreeGrafter"/>
</dbReference>
<dbReference type="VEuPathDB" id="TriTrypDB:TcYC6_0055050"/>
<evidence type="ECO:0000256" key="6">
    <source>
        <dbReference type="ARBA" id="ARBA00022840"/>
    </source>
</evidence>
<dbReference type="SMART" id="SM00220">
    <property type="entry name" value="S_TKc"/>
    <property type="match status" value="1"/>
</dbReference>
<dbReference type="GO" id="GO:0004693">
    <property type="term" value="F:cyclin-dependent protein serine/threonine kinase activity"/>
    <property type="evidence" value="ECO:0007669"/>
    <property type="project" value="TreeGrafter"/>
</dbReference>
<sequence length="595" mass="65185">MAAVEGSPSSKEAARRENPKKRVLCYEFDPETDVIGRGAYGEVYKATLVSPSGNGTGTVAEAQDKFVALKRTLCADKEEGIPASTIREIMVLREISKAMKNGAGKEGSPESFGCENVVKLYDVFMDKSTVYMASEFCEAGDLSCYLKTLPLRRLSDGQQYRQWMWDLLSGLCFLHRKGFSHRDLKPQNLVLKAIPSDPPSSEASREGGSRKEPKLTPQYKLKITDFGLSRVEGIPVKKYQHEAVTLWYRSPDILLGNTNYNYTADMWSAGCIIAEVASGNAFFRGKNNREQLKSIFSRLGLPTENNFPSIKQYALYETFFIGADSIQKGQEEKEGNVATSYAAWFEKVKEKLNHYFTRYGSVDIVGEDGVDLVARLLAYEPGKRLTTEEALQHPFFHTVSHGILSTVGPNAPTTAATSSTAHDANEILSTSQEGTQAAASHCSLAAFGVQSQPPLPTQPQEEKLEEVKGMVPTEVGGGNNGHAPLAGGKKEAHAVDEKDKPYKETDKSPEEGNNLGVTERSKPVESLNFKDRKKRGISTKLTSRPSMGVVCADRTKNSLSVKGSRVEEAPAYTRGCGQVPKPKAKVAITRASKQL</sequence>
<evidence type="ECO:0000256" key="7">
    <source>
        <dbReference type="SAM" id="MobiDB-lite"/>
    </source>
</evidence>
<dbReference type="InterPro" id="IPR011009">
    <property type="entry name" value="Kinase-like_dom_sf"/>
</dbReference>
<evidence type="ECO:0000313" key="10">
    <source>
        <dbReference type="Proteomes" id="UP000246121"/>
    </source>
</evidence>
<reference evidence="9 10" key="1">
    <citation type="journal article" date="2018" name="Microb. Genom.">
        <title>Expanding an expanded genome: long-read sequencing of Trypanosoma cruzi.</title>
        <authorList>
            <person name="Berna L."/>
            <person name="Rodriguez M."/>
            <person name="Chiribao M.L."/>
            <person name="Parodi-Talice A."/>
            <person name="Pita S."/>
            <person name="Rijo G."/>
            <person name="Alvarez-Valin F."/>
            <person name="Robello C."/>
        </authorList>
    </citation>
    <scope>NUCLEOTIDE SEQUENCE [LARGE SCALE GENOMIC DNA]</scope>
    <source>
        <strain evidence="9 10">Dm28c</strain>
    </source>
</reference>
<name>A0A2V2VFU7_TRYCR</name>
<evidence type="ECO:0000256" key="3">
    <source>
        <dbReference type="ARBA" id="ARBA00022679"/>
    </source>
</evidence>
<feature type="compositionally biased region" description="Basic and acidic residues" evidence="7">
    <location>
        <begin position="203"/>
        <end position="214"/>
    </location>
</feature>
<evidence type="ECO:0000313" key="9">
    <source>
        <dbReference type="EMBL" id="PWU95230.1"/>
    </source>
</evidence>
<keyword evidence="6" id="KW-0067">ATP-binding</keyword>
<proteinExistence type="inferred from homology"/>
<keyword evidence="2" id="KW-0723">Serine/threonine-protein kinase</keyword>
<evidence type="ECO:0000256" key="1">
    <source>
        <dbReference type="ARBA" id="ARBA00006485"/>
    </source>
</evidence>
<dbReference type="PROSITE" id="PS00108">
    <property type="entry name" value="PROTEIN_KINASE_ST"/>
    <property type="match status" value="1"/>
</dbReference>
<feature type="region of interest" description="Disordered" evidence="7">
    <location>
        <begin position="474"/>
        <end position="541"/>
    </location>
</feature>
<dbReference type="VEuPathDB" id="TriTrypDB:TcCLB.510329.70"/>
<dbReference type="VEuPathDB" id="TriTrypDB:TCDM_06526"/>
<accession>A0A2V2VFU7</accession>
<dbReference type="VEuPathDB" id="TriTrypDB:TcBrA4_0129710"/>
<dbReference type="Pfam" id="PF00069">
    <property type="entry name" value="Pkinase"/>
    <property type="match status" value="1"/>
</dbReference>
<dbReference type="VEuPathDB" id="TriTrypDB:ECC02_001677"/>
<dbReference type="PANTHER" id="PTHR24056">
    <property type="entry name" value="CELL DIVISION PROTEIN KINASE"/>
    <property type="match status" value="1"/>
</dbReference>
<dbReference type="PANTHER" id="PTHR24056:SF46">
    <property type="entry name" value="CYCLIN-DEPENDENT KINASE 5"/>
    <property type="match status" value="1"/>
</dbReference>
<dbReference type="VEuPathDB" id="TriTrypDB:BCY84_15211"/>
<feature type="region of interest" description="Disordered" evidence="7">
    <location>
        <begin position="191"/>
        <end position="214"/>
    </location>
</feature>
<feature type="compositionally biased region" description="Basic and acidic residues" evidence="7">
    <location>
        <begin position="488"/>
        <end position="510"/>
    </location>
</feature>
<dbReference type="Proteomes" id="UP000246121">
    <property type="component" value="Unassembled WGS sequence"/>
</dbReference>
<comment type="similarity">
    <text evidence="1">Belongs to the protein kinase superfamily. CMGC Ser/Thr protein kinase family. CDC2/CDKX subfamily.</text>
</comment>
<dbReference type="SUPFAM" id="SSF56112">
    <property type="entry name" value="Protein kinase-like (PK-like)"/>
    <property type="match status" value="1"/>
</dbReference>
<dbReference type="VEuPathDB" id="TriTrypDB:C4B63_23g103"/>
<keyword evidence="4" id="KW-0547">Nucleotide-binding</keyword>